<dbReference type="EnsemblBacteria" id="ABA51207">
    <property type="protein sequence ID" value="ABA51207"/>
    <property type="gene ID" value="BURPS1710b_A2447"/>
</dbReference>
<evidence type="ECO:0000256" key="1">
    <source>
        <dbReference type="SAM" id="MobiDB-lite"/>
    </source>
</evidence>
<dbReference type="EMBL" id="CP000125">
    <property type="protein sequence ID" value="ABA51207.1"/>
    <property type="molecule type" value="Genomic_DNA"/>
</dbReference>
<reference evidence="2 3" key="1">
    <citation type="submission" date="2005-09" db="EMBL/GenBank/DDBJ databases">
        <authorList>
            <person name="Woods D.E."/>
            <person name="Nierman W.C."/>
        </authorList>
    </citation>
    <scope>NUCLEOTIDE SEQUENCE [LARGE SCALE GENOMIC DNA]</scope>
    <source>
        <strain evidence="2 3">1710b</strain>
    </source>
</reference>
<dbReference type="InterPro" id="IPR021439">
    <property type="entry name" value="DUF3088"/>
</dbReference>
<evidence type="ECO:0000313" key="2">
    <source>
        <dbReference type="EMBL" id="ABA51207.1"/>
    </source>
</evidence>
<organism evidence="2 3">
    <name type="scientific">Burkholderia pseudomallei (strain 1710b)</name>
    <dbReference type="NCBI Taxonomy" id="320372"/>
    <lineage>
        <taxon>Bacteria</taxon>
        <taxon>Pseudomonadati</taxon>
        <taxon>Pseudomonadota</taxon>
        <taxon>Betaproteobacteria</taxon>
        <taxon>Burkholderiales</taxon>
        <taxon>Burkholderiaceae</taxon>
        <taxon>Burkholderia</taxon>
        <taxon>pseudomallei group</taxon>
    </lineage>
</organism>
<dbReference type="Proteomes" id="UP000002700">
    <property type="component" value="Chromosome II"/>
</dbReference>
<dbReference type="Pfam" id="PF11287">
    <property type="entry name" value="DUF3088"/>
    <property type="match status" value="1"/>
</dbReference>
<protein>
    <recommendedName>
        <fullName evidence="4">DUF3088 domain-containing protein</fullName>
    </recommendedName>
</protein>
<gene>
    <name evidence="2" type="ordered locus">BURPS1710b_A2447</name>
</gene>
<dbReference type="HOGENOM" id="CLU_1375937_0_0_4"/>
<accession>Q3JFQ6</accession>
<dbReference type="AlphaFoldDB" id="Q3JFQ6"/>
<name>Q3JFQ6_BURP1</name>
<feature type="region of interest" description="Disordered" evidence="1">
    <location>
        <begin position="1"/>
        <end position="24"/>
    </location>
</feature>
<proteinExistence type="predicted"/>
<dbReference type="KEGG" id="bpm:BURPS1710b_A2447"/>
<sequence length="201" mass="22694">MRRMTGNAASCESGRIRADPARTRPASDMFRRIRTPRRVVSRRRPHRRPFSAAAHIDLRINSWRRAFERSRIVGIPNDLPRARGRLPMSRDLLLLLEPGFTDPRHPGERFVCPGSVPIEGLLASDPSKQPRLDIRRLPFARPREAAIAALDADHQGLPVLILGDDAPPPDDALALGQTRFVTDSRRILELLAERHGFPKLH</sequence>
<evidence type="ECO:0008006" key="4">
    <source>
        <dbReference type="Google" id="ProtNLM"/>
    </source>
</evidence>
<evidence type="ECO:0000313" key="3">
    <source>
        <dbReference type="Proteomes" id="UP000002700"/>
    </source>
</evidence>